<dbReference type="Pfam" id="PF03483">
    <property type="entry name" value="B3_4"/>
    <property type="match status" value="1"/>
</dbReference>
<sequence length="226" mass="25785">MIIISDKIKKVYPKALLGILLMKNVCNPNQHKELNQCKFELENSLRKKFANLNKADLKGMEPIKTYHDYYKRFKKTYHILLQLESIVFKNKSIPKVASLVEAMFMAELKNFLLTAGHNLDVVDIPIKLDVASGGEKYTLLNGQEKELLSGDMKISDSQGIISSIIYGPDKRTQITPDIQNVLFTVYAPPGIEKSKVFLHLQDIQNYVHIIASESEVELLKVYEDKD</sequence>
<dbReference type="GO" id="GO:0004826">
    <property type="term" value="F:phenylalanine-tRNA ligase activity"/>
    <property type="evidence" value="ECO:0007669"/>
    <property type="project" value="InterPro"/>
</dbReference>
<proteinExistence type="predicted"/>
<reference evidence="2" key="1">
    <citation type="journal article" date="2014" name="Front. Microbiol.">
        <title>High frequency of phylogenetically diverse reductive dehalogenase-homologous genes in deep subseafloor sedimentary metagenomes.</title>
        <authorList>
            <person name="Kawai M."/>
            <person name="Futagami T."/>
            <person name="Toyoda A."/>
            <person name="Takaki Y."/>
            <person name="Nishi S."/>
            <person name="Hori S."/>
            <person name="Arai W."/>
            <person name="Tsubouchi T."/>
            <person name="Morono Y."/>
            <person name="Uchiyama I."/>
            <person name="Ito T."/>
            <person name="Fujiyama A."/>
            <person name="Inagaki F."/>
            <person name="Takami H."/>
        </authorList>
    </citation>
    <scope>NUCLEOTIDE SEQUENCE</scope>
    <source>
        <strain evidence="2">Expedition CK06-06</strain>
    </source>
</reference>
<dbReference type="EMBL" id="BARW01021443">
    <property type="protein sequence ID" value="GAI88777.1"/>
    <property type="molecule type" value="Genomic_DNA"/>
</dbReference>
<gene>
    <name evidence="2" type="ORF">S12H4_36024</name>
</gene>
<accession>X1S6V0</accession>
<dbReference type="AlphaFoldDB" id="X1S6V0"/>
<dbReference type="SUPFAM" id="SSF56037">
    <property type="entry name" value="PheT/TilS domain"/>
    <property type="match status" value="1"/>
</dbReference>
<name>X1S6V0_9ZZZZ</name>
<dbReference type="Gene3D" id="3.50.40.10">
    <property type="entry name" value="Phenylalanyl-trna Synthetase, Chain B, domain 3"/>
    <property type="match status" value="1"/>
</dbReference>
<feature type="domain" description="B3/B4 tRNA-binding" evidence="1">
    <location>
        <begin position="83"/>
        <end position="199"/>
    </location>
</feature>
<dbReference type="InterPro" id="IPR005146">
    <property type="entry name" value="B3/B4_tRNA-bd"/>
</dbReference>
<protein>
    <recommendedName>
        <fullName evidence="1">B3/B4 tRNA-binding domain-containing protein</fullName>
    </recommendedName>
</protein>
<organism evidence="2">
    <name type="scientific">marine sediment metagenome</name>
    <dbReference type="NCBI Taxonomy" id="412755"/>
    <lineage>
        <taxon>unclassified sequences</taxon>
        <taxon>metagenomes</taxon>
        <taxon>ecological metagenomes</taxon>
    </lineage>
</organism>
<evidence type="ECO:0000259" key="1">
    <source>
        <dbReference type="Pfam" id="PF03483"/>
    </source>
</evidence>
<evidence type="ECO:0000313" key="2">
    <source>
        <dbReference type="EMBL" id="GAI88777.1"/>
    </source>
</evidence>
<dbReference type="GO" id="GO:0003723">
    <property type="term" value="F:RNA binding"/>
    <property type="evidence" value="ECO:0007669"/>
    <property type="project" value="InterPro"/>
</dbReference>
<dbReference type="InterPro" id="IPR020825">
    <property type="entry name" value="Phe-tRNA_synthase-like_B3/B4"/>
</dbReference>
<comment type="caution">
    <text evidence="2">The sequence shown here is derived from an EMBL/GenBank/DDBJ whole genome shotgun (WGS) entry which is preliminary data.</text>
</comment>